<organism evidence="3 4">
    <name type="scientific">Liparis tanakae</name>
    <name type="common">Tanaka's snailfish</name>
    <dbReference type="NCBI Taxonomy" id="230148"/>
    <lineage>
        <taxon>Eukaryota</taxon>
        <taxon>Metazoa</taxon>
        <taxon>Chordata</taxon>
        <taxon>Craniata</taxon>
        <taxon>Vertebrata</taxon>
        <taxon>Euteleostomi</taxon>
        <taxon>Actinopterygii</taxon>
        <taxon>Neopterygii</taxon>
        <taxon>Teleostei</taxon>
        <taxon>Neoteleostei</taxon>
        <taxon>Acanthomorphata</taxon>
        <taxon>Eupercaria</taxon>
        <taxon>Perciformes</taxon>
        <taxon>Cottioidei</taxon>
        <taxon>Cottales</taxon>
        <taxon>Liparidae</taxon>
        <taxon>Liparis</taxon>
    </lineage>
</organism>
<evidence type="ECO:0000313" key="3">
    <source>
        <dbReference type="EMBL" id="TNN25399.1"/>
    </source>
</evidence>
<dbReference type="EMBL" id="SRLO01012661">
    <property type="protein sequence ID" value="TNN25399.1"/>
    <property type="molecule type" value="Genomic_DNA"/>
</dbReference>
<dbReference type="InterPro" id="IPR016186">
    <property type="entry name" value="C-type_lectin-like/link_sf"/>
</dbReference>
<dbReference type="InterPro" id="IPR050111">
    <property type="entry name" value="C-type_lectin/snaclec_domain"/>
</dbReference>
<gene>
    <name evidence="3" type="primary">Mrc1_11</name>
    <name evidence="3" type="ORF">EYF80_064473</name>
</gene>
<evidence type="ECO:0000313" key="4">
    <source>
        <dbReference type="Proteomes" id="UP000314294"/>
    </source>
</evidence>
<dbReference type="CDD" id="cd00037">
    <property type="entry name" value="CLECT"/>
    <property type="match status" value="2"/>
</dbReference>
<dbReference type="PANTHER" id="PTHR22803">
    <property type="entry name" value="MANNOSE, PHOSPHOLIPASE, LECTIN RECEPTOR RELATED"/>
    <property type="match status" value="1"/>
</dbReference>
<sequence>MPVERARVCVVCQGWDAYGYSCYWMEESTRSWSDAKAFCSEQDGFLLHLGDIYEQAHFTVTLSGKTDLWWTGLRARGGATGGVDYIWDNGAALTFTHWDRDQPDNGDGTCVAMTTGPIGGFWDDKPCSEKHAFVCEKARPDITPPTKAPTAPPAQGCAAGWTSLPQFRDCYRLFHNVDWSLKKSWGAAREDCVSRRAVLVSVLSQDEEQFLALYSKASSKWIGLKHNPTEGGYSWSDGSALAHTNWGPGEPNNHEGREECVEMVSSANGTGSWWNDLNCDAHQDWICSISKGTEPVLPPVPPPPIPGERLPQCTWPAGTGTFLFP</sequence>
<dbReference type="SMART" id="SM00034">
    <property type="entry name" value="CLECT"/>
    <property type="match status" value="2"/>
</dbReference>
<comment type="caution">
    <text evidence="3">The sequence shown here is derived from an EMBL/GenBank/DDBJ whole genome shotgun (WGS) entry which is preliminary data.</text>
</comment>
<dbReference type="AlphaFoldDB" id="A0A4Z2E9C1"/>
<dbReference type="Proteomes" id="UP000314294">
    <property type="component" value="Unassembled WGS sequence"/>
</dbReference>
<accession>A0A4Z2E9C1</accession>
<dbReference type="InterPro" id="IPR016187">
    <property type="entry name" value="CTDL_fold"/>
</dbReference>
<feature type="domain" description="C-type lectin" evidence="2">
    <location>
        <begin position="170"/>
        <end position="288"/>
    </location>
</feature>
<dbReference type="InterPro" id="IPR001304">
    <property type="entry name" value="C-type_lectin-like"/>
</dbReference>
<dbReference type="PROSITE" id="PS50041">
    <property type="entry name" value="C_TYPE_LECTIN_2"/>
    <property type="match status" value="2"/>
</dbReference>
<dbReference type="PROSITE" id="PS00615">
    <property type="entry name" value="C_TYPE_LECTIN_1"/>
    <property type="match status" value="2"/>
</dbReference>
<protein>
    <submittedName>
        <fullName evidence="3">Macrophage mannose receptor 1</fullName>
    </submittedName>
</protein>
<proteinExistence type="predicted"/>
<name>A0A4Z2E9C1_9TELE</name>
<keyword evidence="1" id="KW-1015">Disulfide bond</keyword>
<dbReference type="InterPro" id="IPR018378">
    <property type="entry name" value="C-type_lectin_CS"/>
</dbReference>
<evidence type="ECO:0000256" key="1">
    <source>
        <dbReference type="ARBA" id="ARBA00023157"/>
    </source>
</evidence>
<reference evidence="3 4" key="1">
    <citation type="submission" date="2019-03" db="EMBL/GenBank/DDBJ databases">
        <title>First draft genome of Liparis tanakae, snailfish: a comprehensive survey of snailfish specific genes.</title>
        <authorList>
            <person name="Kim W."/>
            <person name="Song I."/>
            <person name="Jeong J.-H."/>
            <person name="Kim D."/>
            <person name="Kim S."/>
            <person name="Ryu S."/>
            <person name="Song J.Y."/>
            <person name="Lee S.K."/>
        </authorList>
    </citation>
    <scope>NUCLEOTIDE SEQUENCE [LARGE SCALE GENOMIC DNA]</scope>
    <source>
        <tissue evidence="3">Muscle</tissue>
    </source>
</reference>
<dbReference type="Gene3D" id="3.10.100.10">
    <property type="entry name" value="Mannose-Binding Protein A, subunit A"/>
    <property type="match status" value="2"/>
</dbReference>
<keyword evidence="4" id="KW-1185">Reference proteome</keyword>
<dbReference type="OrthoDB" id="441660at2759"/>
<evidence type="ECO:0000259" key="2">
    <source>
        <dbReference type="PROSITE" id="PS50041"/>
    </source>
</evidence>
<feature type="domain" description="C-type lectin" evidence="2">
    <location>
        <begin position="18"/>
        <end position="136"/>
    </location>
</feature>
<keyword evidence="3" id="KW-0675">Receptor</keyword>
<dbReference type="SUPFAM" id="SSF56436">
    <property type="entry name" value="C-type lectin-like"/>
    <property type="match status" value="2"/>
</dbReference>
<dbReference type="Pfam" id="PF00059">
    <property type="entry name" value="Lectin_C"/>
    <property type="match status" value="2"/>
</dbReference>